<organism evidence="2 3">
    <name type="scientific">Ilex paraguariensis</name>
    <name type="common">yerba mate</name>
    <dbReference type="NCBI Taxonomy" id="185542"/>
    <lineage>
        <taxon>Eukaryota</taxon>
        <taxon>Viridiplantae</taxon>
        <taxon>Streptophyta</taxon>
        <taxon>Embryophyta</taxon>
        <taxon>Tracheophyta</taxon>
        <taxon>Spermatophyta</taxon>
        <taxon>Magnoliopsida</taxon>
        <taxon>eudicotyledons</taxon>
        <taxon>Gunneridae</taxon>
        <taxon>Pentapetalae</taxon>
        <taxon>asterids</taxon>
        <taxon>campanulids</taxon>
        <taxon>Aquifoliales</taxon>
        <taxon>Aquifoliaceae</taxon>
        <taxon>Ilex</taxon>
    </lineage>
</organism>
<gene>
    <name evidence="2" type="ORF">ILEXP_LOCUS14403</name>
</gene>
<sequence>MEVLSDSQEAVGLGNNNIGSSHDAAAPIGEGFCRLNEQCLPSSTFLLEHQFVCKEGSSVCMDDEMGLVCNKEPLDKGFYSDNDTPYNIEAEYNGSEDGSDKEEQPDAVKQLSQTGELIKKPLD</sequence>
<feature type="region of interest" description="Disordered" evidence="1">
    <location>
        <begin position="80"/>
        <end position="123"/>
    </location>
</feature>
<evidence type="ECO:0000313" key="3">
    <source>
        <dbReference type="Proteomes" id="UP001642360"/>
    </source>
</evidence>
<evidence type="ECO:0000256" key="1">
    <source>
        <dbReference type="SAM" id="MobiDB-lite"/>
    </source>
</evidence>
<dbReference type="AlphaFoldDB" id="A0ABC8RV28"/>
<accession>A0ABC8RV28</accession>
<proteinExistence type="predicted"/>
<comment type="caution">
    <text evidence="2">The sequence shown here is derived from an EMBL/GenBank/DDBJ whole genome shotgun (WGS) entry which is preliminary data.</text>
</comment>
<dbReference type="EMBL" id="CAUOFW020001591">
    <property type="protein sequence ID" value="CAK9146548.1"/>
    <property type="molecule type" value="Genomic_DNA"/>
</dbReference>
<reference evidence="2 3" key="1">
    <citation type="submission" date="2024-02" db="EMBL/GenBank/DDBJ databases">
        <authorList>
            <person name="Vignale AGUSTIN F."/>
            <person name="Sosa J E."/>
            <person name="Modenutti C."/>
        </authorList>
    </citation>
    <scope>NUCLEOTIDE SEQUENCE [LARGE SCALE GENOMIC DNA]</scope>
</reference>
<name>A0ABC8RV28_9AQUA</name>
<dbReference type="Proteomes" id="UP001642360">
    <property type="component" value="Unassembled WGS sequence"/>
</dbReference>
<evidence type="ECO:0000313" key="2">
    <source>
        <dbReference type="EMBL" id="CAK9146548.1"/>
    </source>
</evidence>
<keyword evidence="3" id="KW-1185">Reference proteome</keyword>
<protein>
    <submittedName>
        <fullName evidence="2">Uncharacterized protein</fullName>
    </submittedName>
</protein>